<dbReference type="Gene3D" id="1.25.40.20">
    <property type="entry name" value="Ankyrin repeat-containing domain"/>
    <property type="match status" value="2"/>
</dbReference>
<dbReference type="VEuPathDB" id="FungiDB:PEXP_045530"/>
<reference evidence="3 4" key="1">
    <citation type="journal article" date="2015" name="Mol. Plant Microbe Interact.">
        <title>Genome, transcriptome, and functional analyses of Penicillium expansum provide new insights into secondary metabolism and pathogenicity.</title>
        <authorList>
            <person name="Ballester A.R."/>
            <person name="Marcet-Houben M."/>
            <person name="Levin E."/>
            <person name="Sela N."/>
            <person name="Selma-Lazaro C."/>
            <person name="Carmona L."/>
            <person name="Wisniewski M."/>
            <person name="Droby S."/>
            <person name="Gonzalez-Candelas L."/>
            <person name="Gabaldon T."/>
        </authorList>
    </citation>
    <scope>NUCLEOTIDE SEQUENCE [LARGE SCALE GENOMIC DNA]</scope>
    <source>
        <strain evidence="3 4">MD-8</strain>
    </source>
</reference>
<dbReference type="InterPro" id="IPR002110">
    <property type="entry name" value="Ankyrin_rpt"/>
</dbReference>
<proteinExistence type="predicted"/>
<dbReference type="EMBL" id="JQFZ01000380">
    <property type="protein sequence ID" value="KGO49400.1"/>
    <property type="molecule type" value="Genomic_DNA"/>
</dbReference>
<evidence type="ECO:0000256" key="1">
    <source>
        <dbReference type="ARBA" id="ARBA00022737"/>
    </source>
</evidence>
<keyword evidence="4" id="KW-1185">Reference proteome</keyword>
<dbReference type="HOGENOM" id="CLU_033655_0_0_1"/>
<dbReference type="PANTHER" id="PTHR24126:SF14">
    <property type="entry name" value="ANK_REP_REGION DOMAIN-CONTAINING PROTEIN"/>
    <property type="match status" value="1"/>
</dbReference>
<accession>A0A0A2I7Q6</accession>
<evidence type="ECO:0008006" key="5">
    <source>
        <dbReference type="Google" id="ProtNLM"/>
    </source>
</evidence>
<dbReference type="Proteomes" id="UP000030143">
    <property type="component" value="Unassembled WGS sequence"/>
</dbReference>
<evidence type="ECO:0000313" key="4">
    <source>
        <dbReference type="Proteomes" id="UP000030143"/>
    </source>
</evidence>
<dbReference type="SMART" id="SM00248">
    <property type="entry name" value="ANK"/>
    <property type="match status" value="5"/>
</dbReference>
<dbReference type="SUPFAM" id="SSF48403">
    <property type="entry name" value="Ankyrin repeat"/>
    <property type="match status" value="1"/>
</dbReference>
<dbReference type="RefSeq" id="XP_016592813.1">
    <property type="nucleotide sequence ID" value="XM_016742373.1"/>
</dbReference>
<organism evidence="3 4">
    <name type="scientific">Penicillium expansum</name>
    <name type="common">Blue mold rot fungus</name>
    <dbReference type="NCBI Taxonomy" id="27334"/>
    <lineage>
        <taxon>Eukaryota</taxon>
        <taxon>Fungi</taxon>
        <taxon>Dikarya</taxon>
        <taxon>Ascomycota</taxon>
        <taxon>Pezizomycotina</taxon>
        <taxon>Eurotiomycetes</taxon>
        <taxon>Eurotiomycetidae</taxon>
        <taxon>Eurotiales</taxon>
        <taxon>Aspergillaceae</taxon>
        <taxon>Penicillium</taxon>
    </lineage>
</organism>
<name>A0A0A2I7Q6_PENEN</name>
<protein>
    <recommendedName>
        <fullName evidence="5">Ankyrin repeat-containing domain-containing protein</fullName>
    </recommendedName>
</protein>
<dbReference type="PhylomeDB" id="A0A0A2I7Q6"/>
<dbReference type="AlphaFoldDB" id="A0A0A2I7Q6"/>
<evidence type="ECO:0000313" key="3">
    <source>
        <dbReference type="EMBL" id="KGO49400.1"/>
    </source>
</evidence>
<evidence type="ECO:0000256" key="2">
    <source>
        <dbReference type="ARBA" id="ARBA00023043"/>
    </source>
</evidence>
<keyword evidence="2" id="KW-0040">ANK repeat</keyword>
<gene>
    <name evidence="3" type="ORF">PEX2_050980</name>
</gene>
<dbReference type="InterPro" id="IPR036770">
    <property type="entry name" value="Ankyrin_rpt-contain_sf"/>
</dbReference>
<dbReference type="STRING" id="27334.A0A0A2I7Q6"/>
<keyword evidence="1" id="KW-0677">Repeat</keyword>
<dbReference type="OrthoDB" id="366390at2759"/>
<dbReference type="PANTHER" id="PTHR24126">
    <property type="entry name" value="ANKYRIN REPEAT, PH AND SEC7 DOMAIN CONTAINING PROTEIN SECG-RELATED"/>
    <property type="match status" value="1"/>
</dbReference>
<sequence length="392" mass="44205">MNADIEYIEYDPGNKQERSQYWRSSNLNWAVQNGDEEIVDALLAHLDQMKVEIPGLTVESVDPALYSAAHSGYFTIVKTLIGLTPDAVRPDDYYDRVLSYALGEEDYWYNERYCFCTKQDVDSGSRKKPLKDHYAIVKLLLDHGAHCNYTGSYFLSCMPVLLTLFKCSSISNGVLKLLVERGADVSIKEVLRGFIETTNRCVFSNEETAKFLLDHGAGSSALDYISTAVLNDNNKMGLIELLVAFRLPLNRINGWSEITKTFKGRAKLMKQLLDLDASTKYRTAFQSVNSDTSVPWGCDFHKDNSKGLDQFRGPISEPEPEKPDYETCVSFIYDSMRLLLSYGAVGDIIDSEEQTPLYKTDNKHLVKLILAHGADVNEVDLYGQTPLHAMTY</sequence>
<dbReference type="GeneID" id="27677792"/>
<comment type="caution">
    <text evidence="3">The sequence shown here is derived from an EMBL/GenBank/DDBJ whole genome shotgun (WGS) entry which is preliminary data.</text>
</comment>